<keyword evidence="3" id="KW-0812">Transmembrane</keyword>
<keyword evidence="2 3" id="KW-0472">Membrane</keyword>
<dbReference type="OrthoDB" id="9803495at2"/>
<accession>A0A1D8TT91</accession>
<dbReference type="KEGG" id="mpro:BJP34_15625"/>
<dbReference type="GO" id="GO:0005886">
    <property type="term" value="C:plasma membrane"/>
    <property type="evidence" value="ECO:0007669"/>
    <property type="project" value="UniProtKB-SubCell"/>
</dbReference>
<feature type="transmembrane region" description="Helical" evidence="3">
    <location>
        <begin position="98"/>
        <end position="117"/>
    </location>
</feature>
<dbReference type="STRING" id="1458985.BJP34_15625"/>
<feature type="transmembrane region" description="Helical" evidence="3">
    <location>
        <begin position="40"/>
        <end position="59"/>
    </location>
</feature>
<name>A0A1D8TT91_9CYAN</name>
<dbReference type="Pfam" id="PF02632">
    <property type="entry name" value="BioY"/>
    <property type="match status" value="1"/>
</dbReference>
<dbReference type="Proteomes" id="UP000177870">
    <property type="component" value="Chromosome"/>
</dbReference>
<comment type="similarity">
    <text evidence="1 2">Belongs to the BioY family.</text>
</comment>
<keyword evidence="2" id="KW-1003">Cell membrane</keyword>
<evidence type="ECO:0000256" key="2">
    <source>
        <dbReference type="PIRNR" id="PIRNR016661"/>
    </source>
</evidence>
<dbReference type="PANTHER" id="PTHR34295:SF1">
    <property type="entry name" value="BIOTIN TRANSPORTER BIOY"/>
    <property type="match status" value="1"/>
</dbReference>
<dbReference type="Gene3D" id="1.10.1760.20">
    <property type="match status" value="1"/>
</dbReference>
<dbReference type="PANTHER" id="PTHR34295">
    <property type="entry name" value="BIOTIN TRANSPORTER BIOY"/>
    <property type="match status" value="1"/>
</dbReference>
<dbReference type="EMBL" id="CP017599">
    <property type="protein sequence ID" value="AOX00686.1"/>
    <property type="molecule type" value="Genomic_DNA"/>
</dbReference>
<feature type="transmembrane region" description="Helical" evidence="3">
    <location>
        <begin position="71"/>
        <end position="92"/>
    </location>
</feature>
<proteinExistence type="inferred from homology"/>
<dbReference type="PIRSF" id="PIRSF016661">
    <property type="entry name" value="BioY"/>
    <property type="match status" value="1"/>
</dbReference>
<reference evidence="5" key="1">
    <citation type="submission" date="2016-10" db="EMBL/GenBank/DDBJ databases">
        <title>Comparative genomics uncovers the prolific and rare metabolic potential of the cyanobacterial genus Moorea.</title>
        <authorList>
            <person name="Leao T."/>
            <person name="Castelao G."/>
            <person name="Korobeynikov A."/>
            <person name="Monroe E.A."/>
            <person name="Podell S."/>
            <person name="Glukhov E."/>
            <person name="Allen E."/>
            <person name="Gerwick W.H."/>
            <person name="Gerwick L."/>
        </authorList>
    </citation>
    <scope>NUCLEOTIDE SEQUENCE [LARGE SCALE GENOMIC DNA]</scope>
    <source>
        <strain evidence="5">PAL-8-15-08-1</strain>
    </source>
</reference>
<sequence length="194" mass="20775">MSAPNEILWAIIGLLLTIGGTFLEAFFVSNPPWDWSTQGVQTISLGVTYQIGAVLLAACLGGRNAGALSQIAYVVIGLNLPIFTQGGGIGYIKEPSFGYILGFIAGAWVCGFLAFRVQPRVETLAFSCLCGLLTIHAYGVGYLMIFHGINWSVLGAVPLMEAIMKYTISPLPSQLVVVCSVTVVAFGLRQLMFY</sequence>
<feature type="transmembrane region" description="Helical" evidence="3">
    <location>
        <begin position="7"/>
        <end position="28"/>
    </location>
</feature>
<organism evidence="4 5">
    <name type="scientific">Moorena producens PAL-8-15-08-1</name>
    <dbReference type="NCBI Taxonomy" id="1458985"/>
    <lineage>
        <taxon>Bacteria</taxon>
        <taxon>Bacillati</taxon>
        <taxon>Cyanobacteriota</taxon>
        <taxon>Cyanophyceae</taxon>
        <taxon>Coleofasciculales</taxon>
        <taxon>Coleofasciculaceae</taxon>
        <taxon>Moorena</taxon>
    </lineage>
</organism>
<dbReference type="RefSeq" id="WP_070393139.1">
    <property type="nucleotide sequence ID" value="NZ_CP017599.1"/>
</dbReference>
<evidence type="ECO:0000313" key="5">
    <source>
        <dbReference type="Proteomes" id="UP000177870"/>
    </source>
</evidence>
<dbReference type="GO" id="GO:0015225">
    <property type="term" value="F:biotin transmembrane transporter activity"/>
    <property type="evidence" value="ECO:0007669"/>
    <property type="project" value="UniProtKB-UniRule"/>
</dbReference>
<evidence type="ECO:0000256" key="3">
    <source>
        <dbReference type="SAM" id="Phobius"/>
    </source>
</evidence>
<comment type="subcellular location">
    <subcellularLocation>
        <location evidence="2">Cell membrane</location>
        <topology evidence="2">Multi-pass membrane protein</topology>
    </subcellularLocation>
</comment>
<gene>
    <name evidence="4" type="ORF">BJP34_15625</name>
</gene>
<evidence type="ECO:0000256" key="1">
    <source>
        <dbReference type="ARBA" id="ARBA00010692"/>
    </source>
</evidence>
<dbReference type="InterPro" id="IPR003784">
    <property type="entry name" value="BioY"/>
</dbReference>
<keyword evidence="3" id="KW-1133">Transmembrane helix</keyword>
<feature type="transmembrane region" description="Helical" evidence="3">
    <location>
        <begin position="124"/>
        <end position="146"/>
    </location>
</feature>
<protein>
    <recommendedName>
        <fullName evidence="2">Biotin transporter</fullName>
    </recommendedName>
</protein>
<keyword evidence="2" id="KW-0813">Transport</keyword>
<feature type="transmembrane region" description="Helical" evidence="3">
    <location>
        <begin position="166"/>
        <end position="188"/>
    </location>
</feature>
<evidence type="ECO:0000313" key="4">
    <source>
        <dbReference type="EMBL" id="AOX00686.1"/>
    </source>
</evidence>
<dbReference type="AlphaFoldDB" id="A0A1D8TT91"/>